<comment type="subcellular location">
    <subcellularLocation>
        <location evidence="1">Membrane</location>
        <topology evidence="1">Multi-pass membrane protein</topology>
    </subcellularLocation>
</comment>
<keyword evidence="5" id="KW-1185">Reference proteome</keyword>
<dbReference type="PANTHER" id="PTHR11360">
    <property type="entry name" value="MONOCARBOXYLATE TRANSPORTER"/>
    <property type="match status" value="1"/>
</dbReference>
<feature type="transmembrane region" description="Helical" evidence="3">
    <location>
        <begin position="181"/>
        <end position="203"/>
    </location>
</feature>
<feature type="transmembrane region" description="Helical" evidence="3">
    <location>
        <begin position="453"/>
        <end position="471"/>
    </location>
</feature>
<dbReference type="OrthoDB" id="6499973at2759"/>
<comment type="similarity">
    <text evidence="2">Belongs to the major facilitator superfamily. Monocarboxylate porter (TC 2.A.1.13) family.</text>
</comment>
<feature type="transmembrane region" description="Helical" evidence="3">
    <location>
        <begin position="249"/>
        <end position="270"/>
    </location>
</feature>
<keyword evidence="3" id="KW-0812">Transmembrane</keyword>
<dbReference type="InterPro" id="IPR036259">
    <property type="entry name" value="MFS_trans_sf"/>
</dbReference>
<dbReference type="EMBL" id="MU155137">
    <property type="protein sequence ID" value="KAF9485187.1"/>
    <property type="molecule type" value="Genomic_DNA"/>
</dbReference>
<proteinExistence type="inferred from homology"/>
<feature type="transmembrane region" description="Helical" evidence="3">
    <location>
        <begin position="150"/>
        <end position="169"/>
    </location>
</feature>
<dbReference type="PANTHER" id="PTHR11360:SF284">
    <property type="entry name" value="EG:103B4.3 PROTEIN-RELATED"/>
    <property type="match status" value="1"/>
</dbReference>
<feature type="transmembrane region" description="Helical" evidence="3">
    <location>
        <begin position="419"/>
        <end position="441"/>
    </location>
</feature>
<gene>
    <name evidence="4" type="ORF">BDN70DRAFT_848444</name>
</gene>
<evidence type="ECO:0000256" key="2">
    <source>
        <dbReference type="ARBA" id="ARBA00006727"/>
    </source>
</evidence>
<feature type="transmembrane region" description="Helical" evidence="3">
    <location>
        <begin position="327"/>
        <end position="346"/>
    </location>
</feature>
<dbReference type="InterPro" id="IPR050327">
    <property type="entry name" value="Proton-linked_MCT"/>
</dbReference>
<dbReference type="InterPro" id="IPR011701">
    <property type="entry name" value="MFS"/>
</dbReference>
<feature type="transmembrane region" description="Helical" evidence="3">
    <location>
        <begin position="382"/>
        <end position="407"/>
    </location>
</feature>
<organism evidence="4 5">
    <name type="scientific">Pholiota conissans</name>
    <dbReference type="NCBI Taxonomy" id="109636"/>
    <lineage>
        <taxon>Eukaryota</taxon>
        <taxon>Fungi</taxon>
        <taxon>Dikarya</taxon>
        <taxon>Basidiomycota</taxon>
        <taxon>Agaricomycotina</taxon>
        <taxon>Agaricomycetes</taxon>
        <taxon>Agaricomycetidae</taxon>
        <taxon>Agaricales</taxon>
        <taxon>Agaricineae</taxon>
        <taxon>Strophariaceae</taxon>
        <taxon>Pholiota</taxon>
    </lineage>
</organism>
<dbReference type="AlphaFoldDB" id="A0A9P5ZBJ2"/>
<evidence type="ECO:0000313" key="4">
    <source>
        <dbReference type="EMBL" id="KAF9485187.1"/>
    </source>
</evidence>
<feature type="transmembrane region" description="Helical" evidence="3">
    <location>
        <begin position="215"/>
        <end position="237"/>
    </location>
</feature>
<keyword evidence="3" id="KW-1133">Transmembrane helix</keyword>
<dbReference type="Proteomes" id="UP000807469">
    <property type="component" value="Unassembled WGS sequence"/>
</dbReference>
<feature type="transmembrane region" description="Helical" evidence="3">
    <location>
        <begin position="291"/>
        <end position="315"/>
    </location>
</feature>
<dbReference type="GO" id="GO:0016020">
    <property type="term" value="C:membrane"/>
    <property type="evidence" value="ECO:0007669"/>
    <property type="project" value="UniProtKB-SubCell"/>
</dbReference>
<evidence type="ECO:0000313" key="5">
    <source>
        <dbReference type="Proteomes" id="UP000807469"/>
    </source>
</evidence>
<dbReference type="GO" id="GO:0022857">
    <property type="term" value="F:transmembrane transporter activity"/>
    <property type="evidence" value="ECO:0007669"/>
    <property type="project" value="InterPro"/>
</dbReference>
<dbReference type="Pfam" id="PF07690">
    <property type="entry name" value="MFS_1"/>
    <property type="match status" value="1"/>
</dbReference>
<sequence length="479" mass="51669">MSTSQSEHERTLDEVQVSGVDELKYPISSKLVSAVGGSASDAEKGATSNASSSGVPDGGLRAWSIVVGSILIQFCGFGYTTAFGVYQGGFLLFVFQFQIRPLTHISPADYYTRVHITNTSSSAISWIGSINAFILIVSGLYAGPLFDRGYFYYLLYGGAFLTSFSLFMLSLTQPNHFYQNLLTHGIGLGLGGGMLYVPSIAIISQYFHKKRTLAMTFVASGSSLGAVIHPIMLNNLFTSHLGFQGSVRASAGLVTGVLVVACILLRPRFIPKSNVPKPPMWKLARKFYSEWGYTAMSLGGFFFTIGFYFPVFYLQLDSIKHGRSERFSFYVLVILNGCSFLGRLAPGLFIHSIGVVKMIVISASFCSALIFAMIGLSSLPSIVTIAILYGFFSGIFVTLQAPLVAVLTNDMSELGARMGVAFTCVALGALVGPPIHGALLTEHFIWWRPGLESGIMALTGTVAYTSILFATRKGQAPKA</sequence>
<evidence type="ECO:0000256" key="3">
    <source>
        <dbReference type="SAM" id="Phobius"/>
    </source>
</evidence>
<protein>
    <submittedName>
        <fullName evidence="4">MFS general substrate transporter</fullName>
    </submittedName>
</protein>
<accession>A0A9P5ZBJ2</accession>
<dbReference type="SUPFAM" id="SSF103473">
    <property type="entry name" value="MFS general substrate transporter"/>
    <property type="match status" value="1"/>
</dbReference>
<dbReference type="Gene3D" id="1.20.1250.20">
    <property type="entry name" value="MFS general substrate transporter like domains"/>
    <property type="match status" value="2"/>
</dbReference>
<feature type="transmembrane region" description="Helical" evidence="3">
    <location>
        <begin position="62"/>
        <end position="86"/>
    </location>
</feature>
<comment type="caution">
    <text evidence="4">The sequence shown here is derived from an EMBL/GenBank/DDBJ whole genome shotgun (WGS) entry which is preliminary data.</text>
</comment>
<evidence type="ECO:0000256" key="1">
    <source>
        <dbReference type="ARBA" id="ARBA00004141"/>
    </source>
</evidence>
<reference evidence="4" key="1">
    <citation type="submission" date="2020-11" db="EMBL/GenBank/DDBJ databases">
        <authorList>
            <consortium name="DOE Joint Genome Institute"/>
            <person name="Ahrendt S."/>
            <person name="Riley R."/>
            <person name="Andreopoulos W."/>
            <person name="Labutti K."/>
            <person name="Pangilinan J."/>
            <person name="Ruiz-Duenas F.J."/>
            <person name="Barrasa J.M."/>
            <person name="Sanchez-Garcia M."/>
            <person name="Camarero S."/>
            <person name="Miyauchi S."/>
            <person name="Serrano A."/>
            <person name="Linde D."/>
            <person name="Babiker R."/>
            <person name="Drula E."/>
            <person name="Ayuso-Fernandez I."/>
            <person name="Pacheco R."/>
            <person name="Padilla G."/>
            <person name="Ferreira P."/>
            <person name="Barriuso J."/>
            <person name="Kellner H."/>
            <person name="Castanera R."/>
            <person name="Alfaro M."/>
            <person name="Ramirez L."/>
            <person name="Pisabarro A.G."/>
            <person name="Kuo A."/>
            <person name="Tritt A."/>
            <person name="Lipzen A."/>
            <person name="He G."/>
            <person name="Yan M."/>
            <person name="Ng V."/>
            <person name="Cullen D."/>
            <person name="Martin F."/>
            <person name="Rosso M.-N."/>
            <person name="Henrissat B."/>
            <person name="Hibbett D."/>
            <person name="Martinez A.T."/>
            <person name="Grigoriev I.V."/>
        </authorList>
    </citation>
    <scope>NUCLEOTIDE SEQUENCE</scope>
    <source>
        <strain evidence="4">CIRM-BRFM 674</strain>
    </source>
</reference>
<name>A0A9P5ZBJ2_9AGAR</name>
<keyword evidence="3" id="KW-0472">Membrane</keyword>
<feature type="transmembrane region" description="Helical" evidence="3">
    <location>
        <begin position="358"/>
        <end position="376"/>
    </location>
</feature>
<feature type="transmembrane region" description="Helical" evidence="3">
    <location>
        <begin position="123"/>
        <end position="143"/>
    </location>
</feature>